<proteinExistence type="predicted"/>
<dbReference type="GeneID" id="39735486"/>
<protein>
    <submittedName>
        <fullName evidence="2">Uncharacterized protein</fullName>
    </submittedName>
</protein>
<dbReference type="KEGG" id="prel:PRELSG_0714900"/>
<organism evidence="2 3">
    <name type="scientific">Plasmodium relictum</name>
    <dbReference type="NCBI Taxonomy" id="85471"/>
    <lineage>
        <taxon>Eukaryota</taxon>
        <taxon>Sar</taxon>
        <taxon>Alveolata</taxon>
        <taxon>Apicomplexa</taxon>
        <taxon>Aconoidasida</taxon>
        <taxon>Haemosporida</taxon>
        <taxon>Plasmodiidae</taxon>
        <taxon>Plasmodium</taxon>
        <taxon>Plasmodium (Haemamoeba)</taxon>
    </lineage>
</organism>
<evidence type="ECO:0000256" key="1">
    <source>
        <dbReference type="SAM" id="MobiDB-lite"/>
    </source>
</evidence>
<dbReference type="VEuPathDB" id="PlasmoDB:PRELSG_0714900"/>
<evidence type="ECO:0000313" key="3">
    <source>
        <dbReference type="Proteomes" id="UP000220158"/>
    </source>
</evidence>
<name>A0A1J1H488_PLARL</name>
<dbReference type="RefSeq" id="XP_028532392.1">
    <property type="nucleotide sequence ID" value="XM_028675843.1"/>
</dbReference>
<accession>A0A1J1H488</accession>
<dbReference type="OMA" id="YHDETEH"/>
<dbReference type="Proteomes" id="UP000220158">
    <property type="component" value="Chromosome 7"/>
</dbReference>
<keyword evidence="3" id="KW-1185">Reference proteome</keyword>
<feature type="compositionally biased region" description="Basic and acidic residues" evidence="1">
    <location>
        <begin position="327"/>
        <end position="338"/>
    </location>
</feature>
<evidence type="ECO:0000313" key="2">
    <source>
        <dbReference type="EMBL" id="CRG99385.1"/>
    </source>
</evidence>
<dbReference type="EMBL" id="LN835302">
    <property type="protein sequence ID" value="CRG99385.1"/>
    <property type="molecule type" value="Genomic_DNA"/>
</dbReference>
<reference evidence="2 3" key="1">
    <citation type="submission" date="2015-04" db="EMBL/GenBank/DDBJ databases">
        <authorList>
            <consortium name="Pathogen Informatics"/>
        </authorList>
    </citation>
    <scope>NUCLEOTIDE SEQUENCE [LARGE SCALE GENOMIC DNA]</scope>
    <source>
        <strain evidence="2 3">SGS1</strain>
    </source>
</reference>
<sequence length="1586" mass="187657">MHNMEFMQKNEFSLPASNIDTNENPNIDMETDIAAFQQIYKERHKDINYDKKKKNSCRILNNITKYCCNINQVDSFNFNKKYNDFLREEACTTADIISNTDKLEQKSNDNNFLCKDSFSDKNQIKHKDTNESLKLTSEFKKEYKDIYRRPSNKNKIRNLVYSPENPVQVIKKNSYFNQNVSFIHNGRKIPNNVTEKDHSNIYQENETIKLGISNANENVKSYMPNSYVNKKYINNKKLENILKPKSFENLNSIKTGKNEYLKNNKMSNKKIFEEKENHVNKKKNTINEEARIYNLIKGGNICAFKEKKNDTHNKIILNKYKTLLHTDNGKNEDKKSEQVLKNSSSSFNEYSKNEINSSCSSINKRNKRNKIKRINLNVELLNFDNDVNLTLSNGAFISEKNNQNNNYSITSLSELKTRERPLLVDNFSQTIKKKKKFITIKKSKIRRKMKKTKKFKLKKKISNKNKLELKKKKSLKSRYVKYRTNNNLQKNAFRNKKKKKKNKIVGHYINGKKKKINNFSIPCSSIYTKKLVRVKMYKDISSKTLDIGSRKLSQFNASNGDNNSRYSSRKKKNSYLNIEKCDDENSKRCKDKIKSYGIEEIDKMHNLMPKSIKNVEVDNINMYNINKKFIKQKLSNICRMNSNVGIKGSNMENSCINKLLIKNAMSNVSGLNFNNKKNDSSCKVINFKHKNSEFINFKENFINSKDERSTFGKIEITHTNVNNQNKKCNYNDKIKSNIIRKLKYIDSKFFNISQEQVKNYTHFNPLNNISLVEYKRKLSDIENNINNNSLLIGDNKLSLLQYKDKKKFHKKDDADTLMILQRVAVILNDKKKSLYTYNLDDKKNKKGILKTSSNLNEMLLKNLKFPEYEKYDFYCKEIKKKYIKSKSYDSFFNEKLLNKNIGNTNLIKEVLSKKRNSKDNNNLLFHENLLQQRSIINNKRTFENHVSYILNSIVFYSNKLKNMLNISIKRRNGNEHTLEVKLFILCIIYLIEKYKLNTCSVKIEKILKLISEIIEKIRYYILDFPNIVDISKFELAIIKIYFIELLKMSGLLCSIDEKKLGGKYFFYSTLFSDEDFTLMDKVEIQGNLTNVIPVKREINVLNNLNTEFSDMQNLRGYHPSSFYEKKTNAFFKKGRNESNKHKIMNSGNEENIELKIGNILNEDKYNKIDLKEINIVSSSESRKINVKNNFDLEENKVRDINEKKNNNFVDIHILMKKLKKNILKLQLENHDKVNNLTLLIRYLDKLNYIYKINNAIFLFGENEKNIMNETKEMLEKINEKILKEKNESFDIEILIPIKKIKEKLDECVFSFLSTSFGKNSYSYSNISKYNDDKYSEEAFLLLKKERFNEKRNKEKFFTEENNNKNPVNCVDKAKLMCCNNDEKVLNKKNNFYNIDETKELQELNDYLNVIILKKNEQILKKPNEYYSILKKYHQELSLINQIHSNDNTLVKDFLDNMNIYKFSKLLNFYVKKKHLYNKFSKKQNFDNSEMYQKNNGIIQILYDFLLDSEKDFLEMSKYKSFFKNLPSMEKINKNMYYSFSDDKLSDANKHISYDTLISDNEIKFSKTKSMEFQESNNNIEYFKIYS</sequence>
<dbReference type="OrthoDB" id="386500at2759"/>
<feature type="region of interest" description="Disordered" evidence="1">
    <location>
        <begin position="327"/>
        <end position="346"/>
    </location>
</feature>
<gene>
    <name evidence="2" type="ORF">PRELSG_0714900</name>
</gene>